<dbReference type="InterPro" id="IPR008841">
    <property type="entry name" value="Siphovirus-type_tail_N"/>
</dbReference>
<dbReference type="NCBIfam" id="TIGR01633">
    <property type="entry name" value="phi3626_gp14_N"/>
    <property type="match status" value="1"/>
</dbReference>
<dbReference type="Pfam" id="PF22768">
    <property type="entry name" value="SPP1_Dit"/>
    <property type="match status" value="1"/>
</dbReference>
<evidence type="ECO:0000313" key="4">
    <source>
        <dbReference type="Proteomes" id="UP000095709"/>
    </source>
</evidence>
<dbReference type="Gene3D" id="2.40.30.200">
    <property type="match status" value="1"/>
</dbReference>
<evidence type="ECO:0000259" key="1">
    <source>
        <dbReference type="Pfam" id="PF05709"/>
    </source>
</evidence>
<dbReference type="InterPro" id="IPR006520">
    <property type="entry name" value="Dit_BPSPP_N"/>
</dbReference>
<feature type="domain" description="Siphovirus-type tail component C-terminal" evidence="2">
    <location>
        <begin position="452"/>
        <end position="520"/>
    </location>
</feature>
<dbReference type="AlphaFoldDB" id="A0A174PQE5"/>
<dbReference type="Proteomes" id="UP000095709">
    <property type="component" value="Unassembled WGS sequence"/>
</dbReference>
<dbReference type="Pfam" id="PF05709">
    <property type="entry name" value="Sipho_tail"/>
    <property type="match status" value="1"/>
</dbReference>
<protein>
    <submittedName>
        <fullName evidence="3">Phage-related protein</fullName>
    </submittedName>
</protein>
<evidence type="ECO:0000313" key="3">
    <source>
        <dbReference type="EMBL" id="CUP61846.1"/>
    </source>
</evidence>
<dbReference type="InterPro" id="IPR054738">
    <property type="entry name" value="Siphovirus-type_tail_C"/>
</dbReference>
<accession>A0A174PQE5</accession>
<feature type="domain" description="Siphovirus-type tail component RIFT-related" evidence="1">
    <location>
        <begin position="56"/>
        <end position="140"/>
    </location>
</feature>
<dbReference type="EMBL" id="CZAL01000013">
    <property type="protein sequence ID" value="CUP61846.1"/>
    <property type="molecule type" value="Genomic_DNA"/>
</dbReference>
<name>A0A174PQE5_9FIRM</name>
<gene>
    <name evidence="3" type="ORF">ERS852498_02391</name>
</gene>
<evidence type="ECO:0000259" key="2">
    <source>
        <dbReference type="Pfam" id="PF22768"/>
    </source>
</evidence>
<sequence length="522" mass="58625">MYNFVDTTERYPGQNLPSEALMFNGSYLENVIPGYRTLYVSGREILGTEITDLETGVSDGTKYRRKRYQPRTIVVGYQLVAEDNAAFRSAYNKLNALLDAEQATLIFADEPDKYYIGTKQGTSEVPAGRNAITAELEFYCADPFKYSVEEFTVNPTADDGKTFIVSYNGTYRAFPKLQAVMHSENGVVGFVNDSKKILQFGDPDELNGETYKKSELITSYADQYVWSQDAAWKDDTGSNFLYSNSKTAGKLGVMSVDSIKGLYLASSGYVSPNTNGWNGAMKSIDVVDSNGAKGATHLYCYMNSWFETGLMGQTGCQAIAFCDANGKMICCQEIYKTDTIGNTAHMNMWVGGNNPRIVKTYTFEPCHRKDANPYSQTYGASDMMKHGEKIRFFWKGSYPEFTVPELKDVKVATVKLYLGQWGSRNTGNQLVTRNYFRGIFVRIDNVEKWRDIPNKFSVNQVLTADCSNGEVMLQGLPRQDLGALGNDWENFCLQPGMNQIQCIASDWATQPTYTMKYREVFL</sequence>
<proteinExistence type="predicted"/>
<organism evidence="3 4">
    <name type="scientific">Fusicatenibacter saccharivorans</name>
    <dbReference type="NCBI Taxonomy" id="1150298"/>
    <lineage>
        <taxon>Bacteria</taxon>
        <taxon>Bacillati</taxon>
        <taxon>Bacillota</taxon>
        <taxon>Clostridia</taxon>
        <taxon>Lachnospirales</taxon>
        <taxon>Lachnospiraceae</taxon>
        <taxon>Fusicatenibacter</taxon>
    </lineage>
</organism>
<reference evidence="3 4" key="1">
    <citation type="submission" date="2015-09" db="EMBL/GenBank/DDBJ databases">
        <authorList>
            <consortium name="Pathogen Informatics"/>
        </authorList>
    </citation>
    <scope>NUCLEOTIDE SEQUENCE [LARGE SCALE GENOMIC DNA]</scope>
    <source>
        <strain evidence="3 4">2789STDY5834885</strain>
    </source>
</reference>